<evidence type="ECO:0000313" key="2">
    <source>
        <dbReference type="Proteomes" id="UP000317176"/>
    </source>
</evidence>
<reference evidence="1 2" key="1">
    <citation type="journal article" date="2015" name="Stand. Genomic Sci.">
        <title>Genomic Encyclopedia of Bacterial and Archaeal Type Strains, Phase III: the genomes of soil and plant-associated and newly described type strains.</title>
        <authorList>
            <person name="Whitman W.B."/>
            <person name="Woyke T."/>
            <person name="Klenk H.P."/>
            <person name="Zhou Y."/>
            <person name="Lilburn T.G."/>
            <person name="Beck B.J."/>
            <person name="De Vos P."/>
            <person name="Vandamme P."/>
            <person name="Eisen J.A."/>
            <person name="Garrity G."/>
            <person name="Hugenholtz P."/>
            <person name="Kyrpides N.C."/>
        </authorList>
    </citation>
    <scope>NUCLEOTIDE SEQUENCE [LARGE SCALE GENOMIC DNA]</scope>
    <source>
        <strain evidence="1 2">CGMCC 1.10947</strain>
    </source>
</reference>
<proteinExistence type="predicted"/>
<comment type="caution">
    <text evidence="1">The sequence shown here is derived from an EMBL/GenBank/DDBJ whole genome shotgun (WGS) entry which is preliminary data.</text>
</comment>
<dbReference type="AlphaFoldDB" id="A0A562LGZ8"/>
<organism evidence="1 2">
    <name type="scientific">Bradyrhizobium daqingense</name>
    <dbReference type="NCBI Taxonomy" id="993502"/>
    <lineage>
        <taxon>Bacteria</taxon>
        <taxon>Pseudomonadati</taxon>
        <taxon>Pseudomonadota</taxon>
        <taxon>Alphaproteobacteria</taxon>
        <taxon>Hyphomicrobiales</taxon>
        <taxon>Nitrobacteraceae</taxon>
        <taxon>Bradyrhizobium</taxon>
    </lineage>
</organism>
<gene>
    <name evidence="1" type="ORF">IQ17_02257</name>
</gene>
<name>A0A562LGZ8_9BRAD</name>
<accession>A0A562LGZ8</accession>
<protein>
    <submittedName>
        <fullName evidence="1">Uncharacterized protein</fullName>
    </submittedName>
</protein>
<evidence type="ECO:0000313" key="1">
    <source>
        <dbReference type="EMBL" id="TWI06871.1"/>
    </source>
</evidence>
<dbReference type="EMBL" id="VLKL01000005">
    <property type="protein sequence ID" value="TWI06871.1"/>
    <property type="molecule type" value="Genomic_DNA"/>
</dbReference>
<dbReference type="Proteomes" id="UP000317176">
    <property type="component" value="Unassembled WGS sequence"/>
</dbReference>
<sequence>MQVDLQHILVPTAQDRDRYLACVRQLLGIRLAEKIASLHSSSVVHGTEWSWQQRHQTQLDNAYQEHAWLWSQAQEIAQRSFPDA</sequence>
<keyword evidence="2" id="KW-1185">Reference proteome</keyword>